<gene>
    <name evidence="13" type="ORF">P168DRAFT_311421</name>
</gene>
<dbReference type="Pfam" id="PF02096">
    <property type="entry name" value="60KD_IMP"/>
    <property type="match status" value="1"/>
</dbReference>
<feature type="domain" description="Membrane insertase YidC/Oxa/ALB C-terminal" evidence="12">
    <location>
        <begin position="152"/>
        <end position="346"/>
    </location>
</feature>
<keyword evidence="4" id="KW-0999">Mitochondrion inner membrane</keyword>
<dbReference type="PANTHER" id="PTHR12428:SF66">
    <property type="entry name" value="MITOCHONDRIAL INNER MEMBRANE PROTEIN OXA1L"/>
    <property type="match status" value="1"/>
</dbReference>
<feature type="compositionally biased region" description="Basic and acidic residues" evidence="10">
    <location>
        <begin position="471"/>
        <end position="481"/>
    </location>
</feature>
<dbReference type="GeneID" id="36547022"/>
<feature type="compositionally biased region" description="Low complexity" evidence="10">
    <location>
        <begin position="77"/>
        <end position="92"/>
    </location>
</feature>
<comment type="subcellular location">
    <subcellularLocation>
        <location evidence="9">Membrane</location>
        <topology evidence="9">Multi-pass membrane protein</topology>
    </subcellularLocation>
    <subcellularLocation>
        <location evidence="1">Mitochondrion inner membrane</location>
        <topology evidence="1">Multi-pass membrane protein</topology>
    </subcellularLocation>
</comment>
<dbReference type="RefSeq" id="XP_024692506.1">
    <property type="nucleotide sequence ID" value="XM_024839498.1"/>
</dbReference>
<dbReference type="GO" id="GO:0032977">
    <property type="term" value="F:membrane insertase activity"/>
    <property type="evidence" value="ECO:0007669"/>
    <property type="project" value="InterPro"/>
</dbReference>
<dbReference type="VEuPathDB" id="FungiDB:P168DRAFT_311421"/>
<evidence type="ECO:0000256" key="6">
    <source>
        <dbReference type="ARBA" id="ARBA00022989"/>
    </source>
</evidence>
<dbReference type="InterPro" id="IPR001708">
    <property type="entry name" value="YidC/ALB3/OXA1/COX18"/>
</dbReference>
<dbReference type="OrthoDB" id="2148490at2759"/>
<evidence type="ECO:0000256" key="5">
    <source>
        <dbReference type="ARBA" id="ARBA00022946"/>
    </source>
</evidence>
<name>A0A2I1D1Z8_ASPC2</name>
<comment type="similarity">
    <text evidence="2 9">Belongs to the OXA1/ALB3/YidC family.</text>
</comment>
<evidence type="ECO:0000256" key="1">
    <source>
        <dbReference type="ARBA" id="ARBA00004448"/>
    </source>
</evidence>
<dbReference type="InterPro" id="IPR028055">
    <property type="entry name" value="YidC/Oxa/ALB_C"/>
</dbReference>
<dbReference type="NCBIfam" id="TIGR03592">
    <property type="entry name" value="yidC_oxa1_cterm"/>
    <property type="match status" value="1"/>
</dbReference>
<evidence type="ECO:0000256" key="8">
    <source>
        <dbReference type="ARBA" id="ARBA00023136"/>
    </source>
</evidence>
<feature type="region of interest" description="Disordered" evidence="10">
    <location>
        <begin position="76"/>
        <end position="96"/>
    </location>
</feature>
<evidence type="ECO:0000256" key="3">
    <source>
        <dbReference type="ARBA" id="ARBA00022692"/>
    </source>
</evidence>
<protein>
    <submittedName>
        <fullName evidence="13">Inner membrane protein translocase</fullName>
    </submittedName>
</protein>
<evidence type="ECO:0000256" key="4">
    <source>
        <dbReference type="ARBA" id="ARBA00022792"/>
    </source>
</evidence>
<dbReference type="EMBL" id="MSFM01000007">
    <property type="protein sequence ID" value="PKY03912.1"/>
    <property type="molecule type" value="Genomic_DNA"/>
</dbReference>
<evidence type="ECO:0000256" key="7">
    <source>
        <dbReference type="ARBA" id="ARBA00023128"/>
    </source>
</evidence>
<keyword evidence="3 9" id="KW-0812">Transmembrane</keyword>
<evidence type="ECO:0000259" key="12">
    <source>
        <dbReference type="Pfam" id="PF02096"/>
    </source>
</evidence>
<evidence type="ECO:0000313" key="13">
    <source>
        <dbReference type="EMBL" id="PKY03912.1"/>
    </source>
</evidence>
<dbReference type="GO" id="GO:0005743">
    <property type="term" value="C:mitochondrial inner membrane"/>
    <property type="evidence" value="ECO:0007669"/>
    <property type="project" value="UniProtKB-SubCell"/>
</dbReference>
<dbReference type="GO" id="GO:0032979">
    <property type="term" value="P:protein insertion into mitochondrial inner membrane from matrix"/>
    <property type="evidence" value="ECO:0007669"/>
    <property type="project" value="TreeGrafter"/>
</dbReference>
<sequence length="497" mass="54229">MLGGAGLKGRGAMPAMARQRVAGYSRSVCSVAMSSLRSRPASLSSVRIGGLHRSLNASPSLRSAWAIPGVSAARFNSTSSTPPTSGAAATPTDLPDVPANGTDVADLSALDINSIPEKIGYLKDLGLDFGWGPSAMIEYLIEHIHIWSGLPWWASIVGTGLLIRLALLKPMFGAADTSAKINNVKHITTPLRADMIKHTRDGNTSAAAKARVDMTELHREHGIKPWKSFVPFLQIPFGIGCFRVVRGMSELPVPGLAAESVAWLQDLTVADPFYILPAISSIAMYLSMKKGGENGMQEMQNSAFGKIFFYGMPAISFAFMAFFPSALQLYFTATSIFALGQAHLMNSKSFRKAMNIALPNPPTEADRAEQAQKIRMLTELLNKKPEPAVSAAAAEKDKGPFMARLQKEFHSKMDEIRGSAPKTNADGSPAEAPRLSEKDRELANNYEKRRREEEEWKREERNHARRAAHLRTLEQERERARTAWKSAAAASSPAKKQ</sequence>
<keyword evidence="8 11" id="KW-0472">Membrane</keyword>
<keyword evidence="5" id="KW-0809">Transit peptide</keyword>
<dbReference type="CDD" id="cd20069">
    <property type="entry name" value="5TM_Oxa1-like"/>
    <property type="match status" value="1"/>
</dbReference>
<feature type="transmembrane region" description="Helical" evidence="11">
    <location>
        <begin position="307"/>
        <end position="323"/>
    </location>
</feature>
<feature type="region of interest" description="Disordered" evidence="10">
    <location>
        <begin position="417"/>
        <end position="497"/>
    </location>
</feature>
<dbReference type="Proteomes" id="UP000234254">
    <property type="component" value="Unassembled WGS sequence"/>
</dbReference>
<keyword evidence="6 11" id="KW-1133">Transmembrane helix</keyword>
<evidence type="ECO:0000256" key="11">
    <source>
        <dbReference type="SAM" id="Phobius"/>
    </source>
</evidence>
<keyword evidence="7" id="KW-0496">Mitochondrion</keyword>
<feature type="compositionally biased region" description="Basic and acidic residues" evidence="10">
    <location>
        <begin position="434"/>
        <end position="462"/>
    </location>
</feature>
<evidence type="ECO:0000313" key="14">
    <source>
        <dbReference type="Proteomes" id="UP000234254"/>
    </source>
</evidence>
<accession>A0A2I1D1Z8</accession>
<reference evidence="13" key="1">
    <citation type="submission" date="2016-12" db="EMBL/GenBank/DDBJ databases">
        <title>The genomes of Aspergillus section Nigri reveals drivers in fungal speciation.</title>
        <authorList>
            <consortium name="DOE Joint Genome Institute"/>
            <person name="Vesth T.C."/>
            <person name="Nybo J."/>
            <person name="Theobald S."/>
            <person name="Brandl J."/>
            <person name="Frisvad J.C."/>
            <person name="Nielsen K.F."/>
            <person name="Lyhne E.K."/>
            <person name="Kogle M.E."/>
            <person name="Kuo A."/>
            <person name="Riley R."/>
            <person name="Clum A."/>
            <person name="Nolan M."/>
            <person name="Lipzen A."/>
            <person name="Salamov A."/>
            <person name="Henrissat B."/>
            <person name="Wiebenga A."/>
            <person name="De vries R.P."/>
            <person name="Grigoriev I.V."/>
            <person name="Mortensen U.H."/>
            <person name="Andersen M.R."/>
            <person name="Baker S.E."/>
        </authorList>
    </citation>
    <scope>NUCLEOTIDE SEQUENCE</scope>
    <source>
        <strain evidence="13">IBT 28561</strain>
    </source>
</reference>
<organism evidence="13 14">
    <name type="scientific">Aspergillus campestris (strain IBT 28561)</name>
    <dbReference type="NCBI Taxonomy" id="1392248"/>
    <lineage>
        <taxon>Eukaryota</taxon>
        <taxon>Fungi</taxon>
        <taxon>Dikarya</taxon>
        <taxon>Ascomycota</taxon>
        <taxon>Pezizomycotina</taxon>
        <taxon>Eurotiomycetes</taxon>
        <taxon>Eurotiomycetidae</taxon>
        <taxon>Eurotiales</taxon>
        <taxon>Aspergillaceae</taxon>
        <taxon>Aspergillus</taxon>
        <taxon>Aspergillus subgen. Circumdati</taxon>
    </lineage>
</organism>
<keyword evidence="14" id="KW-1185">Reference proteome</keyword>
<dbReference type="PANTHER" id="PTHR12428">
    <property type="entry name" value="OXA1"/>
    <property type="match status" value="1"/>
</dbReference>
<proteinExistence type="inferred from homology"/>
<feature type="compositionally biased region" description="Low complexity" evidence="10">
    <location>
        <begin position="483"/>
        <end position="497"/>
    </location>
</feature>
<evidence type="ECO:0000256" key="10">
    <source>
        <dbReference type="SAM" id="MobiDB-lite"/>
    </source>
</evidence>
<dbReference type="AlphaFoldDB" id="A0A2I1D1Z8"/>
<comment type="caution">
    <text evidence="13">The sequence shown here is derived from an EMBL/GenBank/DDBJ whole genome shotgun (WGS) entry which is preliminary data.</text>
</comment>
<evidence type="ECO:0000256" key="9">
    <source>
        <dbReference type="RuleBase" id="RU003945"/>
    </source>
</evidence>
<evidence type="ECO:0000256" key="2">
    <source>
        <dbReference type="ARBA" id="ARBA00009877"/>
    </source>
</evidence>